<feature type="transmembrane region" description="Helical" evidence="6">
    <location>
        <begin position="77"/>
        <end position="98"/>
    </location>
</feature>
<gene>
    <name evidence="8" type="ORF">RRG08_053497</name>
</gene>
<keyword evidence="4 6" id="KW-0472">Membrane</keyword>
<comment type="caution">
    <text evidence="8">The sequence shown here is derived from an EMBL/GenBank/DDBJ whole genome shotgun (WGS) entry which is preliminary data.</text>
</comment>
<sequence>MSSTPKWLTTFTVQGITHAQKQIYPEDQSALEFFASGPGKSIHTFLYFLGCPVMQLLGISTNLINVTVFLRAGLSDGMAVTFLGLAVSDLLYNVFYFMGRLLNAVQRIFQEKPYINTLHLSYVLAKHGRMWFNVSILLTVFAAVQKCACIAIPFTFRHFFTRRKSAITIVSVYVTVITYFLPYLSLDRFLPYTERRTNRTRLGYSLRDRKLAERIDDFVTLANRVVLPYVSQVLLIICVLIMTLKLRSAAEARRKMTSVNSGSDAGLSGVTSGPPSDQRARMNPDSDKTTNDSKNILNPKELRVVRSVNILCGVFIAGTTPQTVIEALALAFGDFGDFGRYSSLYYFTQGVQQFIEITGTAVNILVYFHFNSKYRRTFLTLFRCNIDASNDKK</sequence>
<dbReference type="PANTHER" id="PTHR46641">
    <property type="entry name" value="FMRFAMIDE RECEPTOR-RELATED"/>
    <property type="match status" value="1"/>
</dbReference>
<feature type="domain" description="G-protein coupled receptors family 1 profile" evidence="7">
    <location>
        <begin position="61"/>
        <end position="367"/>
    </location>
</feature>
<proteinExistence type="predicted"/>
<accession>A0AAE1CQS7</accession>
<reference evidence="8" key="1">
    <citation type="journal article" date="2023" name="G3 (Bethesda)">
        <title>A reference genome for the long-term kleptoplast-retaining sea slug Elysia crispata morphotype clarki.</title>
        <authorList>
            <person name="Eastman K.E."/>
            <person name="Pendleton A.L."/>
            <person name="Shaikh M.A."/>
            <person name="Suttiyut T."/>
            <person name="Ogas R."/>
            <person name="Tomko P."/>
            <person name="Gavelis G."/>
            <person name="Widhalm J.R."/>
            <person name="Wisecaver J.H."/>
        </authorList>
    </citation>
    <scope>NUCLEOTIDE SEQUENCE</scope>
    <source>
        <strain evidence="8">ECLA1</strain>
    </source>
</reference>
<feature type="transmembrane region" description="Helical" evidence="6">
    <location>
        <begin position="351"/>
        <end position="370"/>
    </location>
</feature>
<dbReference type="InterPro" id="IPR017452">
    <property type="entry name" value="GPCR_Rhodpsn_7TM"/>
</dbReference>
<feature type="transmembrane region" description="Helical" evidence="6">
    <location>
        <begin position="308"/>
        <end position="331"/>
    </location>
</feature>
<feature type="transmembrane region" description="Helical" evidence="6">
    <location>
        <begin position="45"/>
        <end position="70"/>
    </location>
</feature>
<dbReference type="EMBL" id="JAWDGP010007169">
    <property type="protein sequence ID" value="KAK3728886.1"/>
    <property type="molecule type" value="Genomic_DNA"/>
</dbReference>
<feature type="transmembrane region" description="Helical" evidence="6">
    <location>
        <begin position="130"/>
        <end position="154"/>
    </location>
</feature>
<dbReference type="SUPFAM" id="SSF81321">
    <property type="entry name" value="Family A G protein-coupled receptor-like"/>
    <property type="match status" value="1"/>
</dbReference>
<feature type="transmembrane region" description="Helical" evidence="6">
    <location>
        <begin position="226"/>
        <end position="246"/>
    </location>
</feature>
<dbReference type="GO" id="GO:0016020">
    <property type="term" value="C:membrane"/>
    <property type="evidence" value="ECO:0007669"/>
    <property type="project" value="UniProtKB-SubCell"/>
</dbReference>
<feature type="transmembrane region" description="Helical" evidence="6">
    <location>
        <begin position="166"/>
        <end position="186"/>
    </location>
</feature>
<feature type="compositionally biased region" description="Basic and acidic residues" evidence="5">
    <location>
        <begin position="278"/>
        <end position="291"/>
    </location>
</feature>
<evidence type="ECO:0000256" key="6">
    <source>
        <dbReference type="SAM" id="Phobius"/>
    </source>
</evidence>
<evidence type="ECO:0000313" key="9">
    <source>
        <dbReference type="Proteomes" id="UP001283361"/>
    </source>
</evidence>
<dbReference type="AlphaFoldDB" id="A0AAE1CQS7"/>
<protein>
    <recommendedName>
        <fullName evidence="7">G-protein coupled receptors family 1 profile domain-containing protein</fullName>
    </recommendedName>
</protein>
<evidence type="ECO:0000256" key="4">
    <source>
        <dbReference type="ARBA" id="ARBA00023136"/>
    </source>
</evidence>
<evidence type="ECO:0000256" key="2">
    <source>
        <dbReference type="ARBA" id="ARBA00022692"/>
    </source>
</evidence>
<feature type="region of interest" description="Disordered" evidence="5">
    <location>
        <begin position="257"/>
        <end position="294"/>
    </location>
</feature>
<dbReference type="PROSITE" id="PS50262">
    <property type="entry name" value="G_PROTEIN_RECEP_F1_2"/>
    <property type="match status" value="1"/>
</dbReference>
<evidence type="ECO:0000256" key="1">
    <source>
        <dbReference type="ARBA" id="ARBA00004370"/>
    </source>
</evidence>
<organism evidence="8 9">
    <name type="scientific">Elysia crispata</name>
    <name type="common">lettuce slug</name>
    <dbReference type="NCBI Taxonomy" id="231223"/>
    <lineage>
        <taxon>Eukaryota</taxon>
        <taxon>Metazoa</taxon>
        <taxon>Spiralia</taxon>
        <taxon>Lophotrochozoa</taxon>
        <taxon>Mollusca</taxon>
        <taxon>Gastropoda</taxon>
        <taxon>Heterobranchia</taxon>
        <taxon>Euthyneura</taxon>
        <taxon>Panpulmonata</taxon>
        <taxon>Sacoglossa</taxon>
        <taxon>Placobranchoidea</taxon>
        <taxon>Plakobranchidae</taxon>
        <taxon>Elysia</taxon>
    </lineage>
</organism>
<evidence type="ECO:0000256" key="5">
    <source>
        <dbReference type="SAM" id="MobiDB-lite"/>
    </source>
</evidence>
<dbReference type="InterPro" id="IPR052954">
    <property type="entry name" value="GPCR-Ligand_Int"/>
</dbReference>
<evidence type="ECO:0000313" key="8">
    <source>
        <dbReference type="EMBL" id="KAK3728886.1"/>
    </source>
</evidence>
<comment type="subcellular location">
    <subcellularLocation>
        <location evidence="1">Membrane</location>
    </subcellularLocation>
</comment>
<name>A0AAE1CQS7_9GAST</name>
<feature type="compositionally biased region" description="Polar residues" evidence="5">
    <location>
        <begin position="257"/>
        <end position="275"/>
    </location>
</feature>
<dbReference type="Proteomes" id="UP001283361">
    <property type="component" value="Unassembled WGS sequence"/>
</dbReference>
<evidence type="ECO:0000256" key="3">
    <source>
        <dbReference type="ARBA" id="ARBA00022989"/>
    </source>
</evidence>
<evidence type="ECO:0000259" key="7">
    <source>
        <dbReference type="PROSITE" id="PS50262"/>
    </source>
</evidence>
<dbReference type="Gene3D" id="1.20.1070.10">
    <property type="entry name" value="Rhodopsin 7-helix transmembrane proteins"/>
    <property type="match status" value="1"/>
</dbReference>
<keyword evidence="3 6" id="KW-1133">Transmembrane helix</keyword>
<keyword evidence="9" id="KW-1185">Reference proteome</keyword>
<dbReference type="PANTHER" id="PTHR46641:SF18">
    <property type="entry name" value="G-PROTEIN COUPLED RECEPTORS FAMILY 1 PROFILE DOMAIN-CONTAINING PROTEIN"/>
    <property type="match status" value="1"/>
</dbReference>
<keyword evidence="2 6" id="KW-0812">Transmembrane</keyword>